<evidence type="ECO:0000256" key="4">
    <source>
        <dbReference type="ARBA" id="ARBA00022448"/>
    </source>
</evidence>
<accession>A0ABQ9JI56</accession>
<comment type="subcellular location">
    <subcellularLocation>
        <location evidence="1">Endoplasmic reticulum membrane</location>
        <topology evidence="1">Single-pass type IV membrane protein</topology>
    </subcellularLocation>
</comment>
<keyword evidence="6" id="KW-0256">Endoplasmic reticulum</keyword>
<dbReference type="Pfam" id="PF09753">
    <property type="entry name" value="Use1"/>
    <property type="match status" value="1"/>
</dbReference>
<dbReference type="Proteomes" id="UP001162164">
    <property type="component" value="Unassembled WGS sequence"/>
</dbReference>
<protein>
    <recommendedName>
        <fullName evidence="3">Vesicle transport protein USE1</fullName>
    </recommendedName>
    <alternativeName>
        <fullName evidence="11">USE1-like protein</fullName>
    </alternativeName>
</protein>
<keyword evidence="7" id="KW-0931">ER-Golgi transport</keyword>
<evidence type="ECO:0000256" key="6">
    <source>
        <dbReference type="ARBA" id="ARBA00022824"/>
    </source>
</evidence>
<evidence type="ECO:0000256" key="1">
    <source>
        <dbReference type="ARBA" id="ARBA00004163"/>
    </source>
</evidence>
<dbReference type="PANTHER" id="PTHR13050:SF7">
    <property type="entry name" value="VESICLE TRANSPORT PROTEIN USE1"/>
    <property type="match status" value="1"/>
</dbReference>
<evidence type="ECO:0000256" key="7">
    <source>
        <dbReference type="ARBA" id="ARBA00022892"/>
    </source>
</evidence>
<dbReference type="EMBL" id="JAPWTJ010000561">
    <property type="protein sequence ID" value="KAJ8977303.1"/>
    <property type="molecule type" value="Genomic_DNA"/>
</dbReference>
<proteinExistence type="inferred from homology"/>
<evidence type="ECO:0000313" key="13">
    <source>
        <dbReference type="EMBL" id="KAJ8977303.1"/>
    </source>
</evidence>
<dbReference type="InterPro" id="IPR019150">
    <property type="entry name" value="Vesicle_transport_protein_Use1"/>
</dbReference>
<keyword evidence="10 12" id="KW-0472">Membrane</keyword>
<keyword evidence="8" id="KW-0653">Protein transport</keyword>
<sequence>MGLSRQEINLRRLLERCEHMCKSNKDKEHFPKYVNTLEGMLQEVKNITEIAEIKFDVGITTSEYESRGSEESNMRNDLFGLRQRKATATGSDDMDELIHYHDKAQQKITDDMLALTKNLREQSETANKIIRKDTEVVSRSTQLTEQNYSNLTVESSKLAEHSKRAWKCWLWIMLAVVVIVFINMVLFMKVMKKKY</sequence>
<keyword evidence="4" id="KW-0813">Transport</keyword>
<feature type="transmembrane region" description="Helical" evidence="12">
    <location>
        <begin position="169"/>
        <end position="188"/>
    </location>
</feature>
<reference evidence="13" key="1">
    <citation type="journal article" date="2023" name="Insect Mol. Biol.">
        <title>Genome sequencing provides insights into the evolution of gene families encoding plant cell wall-degrading enzymes in longhorned beetles.</title>
        <authorList>
            <person name="Shin N.R."/>
            <person name="Okamura Y."/>
            <person name="Kirsch R."/>
            <person name="Pauchet Y."/>
        </authorList>
    </citation>
    <scope>NUCLEOTIDE SEQUENCE</scope>
    <source>
        <strain evidence="13">MMC_N1</strain>
    </source>
</reference>
<evidence type="ECO:0000256" key="3">
    <source>
        <dbReference type="ARBA" id="ARBA00015843"/>
    </source>
</evidence>
<keyword evidence="9 12" id="KW-1133">Transmembrane helix</keyword>
<keyword evidence="14" id="KW-1185">Reference proteome</keyword>
<name>A0ABQ9JI56_9CUCU</name>
<evidence type="ECO:0000256" key="12">
    <source>
        <dbReference type="SAM" id="Phobius"/>
    </source>
</evidence>
<organism evidence="13 14">
    <name type="scientific">Molorchus minor</name>
    <dbReference type="NCBI Taxonomy" id="1323400"/>
    <lineage>
        <taxon>Eukaryota</taxon>
        <taxon>Metazoa</taxon>
        <taxon>Ecdysozoa</taxon>
        <taxon>Arthropoda</taxon>
        <taxon>Hexapoda</taxon>
        <taxon>Insecta</taxon>
        <taxon>Pterygota</taxon>
        <taxon>Neoptera</taxon>
        <taxon>Endopterygota</taxon>
        <taxon>Coleoptera</taxon>
        <taxon>Polyphaga</taxon>
        <taxon>Cucujiformia</taxon>
        <taxon>Chrysomeloidea</taxon>
        <taxon>Cerambycidae</taxon>
        <taxon>Lamiinae</taxon>
        <taxon>Monochamini</taxon>
        <taxon>Molorchus</taxon>
    </lineage>
</organism>
<evidence type="ECO:0000256" key="2">
    <source>
        <dbReference type="ARBA" id="ARBA00007891"/>
    </source>
</evidence>
<evidence type="ECO:0000256" key="8">
    <source>
        <dbReference type="ARBA" id="ARBA00022927"/>
    </source>
</evidence>
<comment type="similarity">
    <text evidence="2">Belongs to the USE1 family.</text>
</comment>
<dbReference type="CDD" id="cd15860">
    <property type="entry name" value="SNARE_USE1"/>
    <property type="match status" value="1"/>
</dbReference>
<evidence type="ECO:0000256" key="10">
    <source>
        <dbReference type="ARBA" id="ARBA00023136"/>
    </source>
</evidence>
<evidence type="ECO:0000256" key="5">
    <source>
        <dbReference type="ARBA" id="ARBA00022692"/>
    </source>
</evidence>
<gene>
    <name evidence="13" type="ORF">NQ317_009321</name>
</gene>
<evidence type="ECO:0000313" key="14">
    <source>
        <dbReference type="Proteomes" id="UP001162164"/>
    </source>
</evidence>
<evidence type="ECO:0000256" key="9">
    <source>
        <dbReference type="ARBA" id="ARBA00022989"/>
    </source>
</evidence>
<dbReference type="PANTHER" id="PTHR13050">
    <property type="entry name" value="USE1-LIKE PROTEIN"/>
    <property type="match status" value="1"/>
</dbReference>
<keyword evidence="5 12" id="KW-0812">Transmembrane</keyword>
<evidence type="ECO:0000256" key="11">
    <source>
        <dbReference type="ARBA" id="ARBA00032711"/>
    </source>
</evidence>
<comment type="caution">
    <text evidence="13">The sequence shown here is derived from an EMBL/GenBank/DDBJ whole genome shotgun (WGS) entry which is preliminary data.</text>
</comment>